<dbReference type="EMBL" id="GL732539">
    <property type="protein sequence ID" value="EFX82533.1"/>
    <property type="molecule type" value="Genomic_DNA"/>
</dbReference>
<accession>E9GCE3</accession>
<dbReference type="STRING" id="6669.E9GCE3"/>
<dbReference type="Gene3D" id="3.30.710.10">
    <property type="entry name" value="Potassium Channel Kv1.1, Chain A"/>
    <property type="match status" value="2"/>
</dbReference>
<gene>
    <name evidence="2" type="ORF">DAPPUDRAFT_101112</name>
</gene>
<dbReference type="PhylomeDB" id="E9GCE3"/>
<evidence type="ECO:0000313" key="2">
    <source>
        <dbReference type="EMBL" id="EFX82533.1"/>
    </source>
</evidence>
<name>E9GCE3_DAPPU</name>
<dbReference type="GO" id="GO:0043161">
    <property type="term" value="P:proteasome-mediated ubiquitin-dependent protein catabolic process"/>
    <property type="evidence" value="ECO:0000318"/>
    <property type="project" value="GO_Central"/>
</dbReference>
<reference evidence="2 3" key="1">
    <citation type="journal article" date="2011" name="Science">
        <title>The ecoresponsive genome of Daphnia pulex.</title>
        <authorList>
            <person name="Colbourne J.K."/>
            <person name="Pfrender M.E."/>
            <person name="Gilbert D."/>
            <person name="Thomas W.K."/>
            <person name="Tucker A."/>
            <person name="Oakley T.H."/>
            <person name="Tokishita S."/>
            <person name="Aerts A."/>
            <person name="Arnold G.J."/>
            <person name="Basu M.K."/>
            <person name="Bauer D.J."/>
            <person name="Caceres C.E."/>
            <person name="Carmel L."/>
            <person name="Casola C."/>
            <person name="Choi J.H."/>
            <person name="Detter J.C."/>
            <person name="Dong Q."/>
            <person name="Dusheyko S."/>
            <person name="Eads B.D."/>
            <person name="Frohlich T."/>
            <person name="Geiler-Samerotte K.A."/>
            <person name="Gerlach D."/>
            <person name="Hatcher P."/>
            <person name="Jogdeo S."/>
            <person name="Krijgsveld J."/>
            <person name="Kriventseva E.V."/>
            <person name="Kultz D."/>
            <person name="Laforsch C."/>
            <person name="Lindquist E."/>
            <person name="Lopez J."/>
            <person name="Manak J.R."/>
            <person name="Muller J."/>
            <person name="Pangilinan J."/>
            <person name="Patwardhan R.P."/>
            <person name="Pitluck S."/>
            <person name="Pritham E.J."/>
            <person name="Rechtsteiner A."/>
            <person name="Rho M."/>
            <person name="Rogozin I.B."/>
            <person name="Sakarya O."/>
            <person name="Salamov A."/>
            <person name="Schaack S."/>
            <person name="Shapiro H."/>
            <person name="Shiga Y."/>
            <person name="Skalitzky C."/>
            <person name="Smith Z."/>
            <person name="Souvorov A."/>
            <person name="Sung W."/>
            <person name="Tang Z."/>
            <person name="Tsuchiya D."/>
            <person name="Tu H."/>
            <person name="Vos H."/>
            <person name="Wang M."/>
            <person name="Wolf Y.I."/>
            <person name="Yamagata H."/>
            <person name="Yamada T."/>
            <person name="Ye Y."/>
            <person name="Shaw J.R."/>
            <person name="Andrews J."/>
            <person name="Crease T.J."/>
            <person name="Tang H."/>
            <person name="Lucas S.M."/>
            <person name="Robertson H.M."/>
            <person name="Bork P."/>
            <person name="Koonin E.V."/>
            <person name="Zdobnov E.M."/>
            <person name="Grigoriev I.V."/>
            <person name="Lynch M."/>
            <person name="Boore J.L."/>
        </authorList>
    </citation>
    <scope>NUCLEOTIDE SEQUENCE [LARGE SCALE GENOMIC DNA]</scope>
</reference>
<dbReference type="PROSITE" id="PS50097">
    <property type="entry name" value="BTB"/>
    <property type="match status" value="2"/>
</dbReference>
<dbReference type="GO" id="GO:0030162">
    <property type="term" value="P:regulation of proteolysis"/>
    <property type="evidence" value="ECO:0000318"/>
    <property type="project" value="GO_Central"/>
</dbReference>
<evidence type="ECO:0000259" key="1">
    <source>
        <dbReference type="PROSITE" id="PS50097"/>
    </source>
</evidence>
<dbReference type="Pfam" id="PF00651">
    <property type="entry name" value="BTB"/>
    <property type="match status" value="2"/>
</dbReference>
<dbReference type="HOGENOM" id="CLU_022210_0_0_1"/>
<dbReference type="SUPFAM" id="SSF54695">
    <property type="entry name" value="POZ domain"/>
    <property type="match status" value="2"/>
</dbReference>
<dbReference type="OrthoDB" id="25620at2759"/>
<keyword evidence="3" id="KW-1185">Reference proteome</keyword>
<dbReference type="InterPro" id="IPR000210">
    <property type="entry name" value="BTB/POZ_dom"/>
</dbReference>
<dbReference type="CDD" id="cd18186">
    <property type="entry name" value="BTB_POZ_ZBTB_KLHL-like"/>
    <property type="match status" value="1"/>
</dbReference>
<dbReference type="GO" id="GO:0005737">
    <property type="term" value="C:cytoplasm"/>
    <property type="evidence" value="ECO:0000318"/>
    <property type="project" value="GO_Central"/>
</dbReference>
<dbReference type="AlphaFoldDB" id="E9GCE3"/>
<dbReference type="Proteomes" id="UP000000305">
    <property type="component" value="Unassembled WGS sequence"/>
</dbReference>
<dbReference type="PANTHER" id="PTHR24413">
    <property type="entry name" value="SPECKLE-TYPE POZ PROTEIN"/>
    <property type="match status" value="1"/>
</dbReference>
<dbReference type="GO" id="GO:0031625">
    <property type="term" value="F:ubiquitin protein ligase binding"/>
    <property type="evidence" value="ECO:0000318"/>
    <property type="project" value="GO_Central"/>
</dbReference>
<dbReference type="eggNOG" id="KOG1987">
    <property type="taxonomic scope" value="Eukaryota"/>
</dbReference>
<organism evidence="2 3">
    <name type="scientific">Daphnia pulex</name>
    <name type="common">Water flea</name>
    <dbReference type="NCBI Taxonomy" id="6669"/>
    <lineage>
        <taxon>Eukaryota</taxon>
        <taxon>Metazoa</taxon>
        <taxon>Ecdysozoa</taxon>
        <taxon>Arthropoda</taxon>
        <taxon>Crustacea</taxon>
        <taxon>Branchiopoda</taxon>
        <taxon>Diplostraca</taxon>
        <taxon>Cladocera</taxon>
        <taxon>Anomopoda</taxon>
        <taxon>Daphniidae</taxon>
        <taxon>Daphnia</taxon>
    </lineage>
</organism>
<dbReference type="SMART" id="SM00225">
    <property type="entry name" value="BTB"/>
    <property type="match status" value="2"/>
</dbReference>
<evidence type="ECO:0000313" key="3">
    <source>
        <dbReference type="Proteomes" id="UP000000305"/>
    </source>
</evidence>
<dbReference type="InParanoid" id="E9GCE3"/>
<dbReference type="GO" id="GO:0005634">
    <property type="term" value="C:nucleus"/>
    <property type="evidence" value="ECO:0000318"/>
    <property type="project" value="GO_Central"/>
</dbReference>
<feature type="domain" description="BTB" evidence="1">
    <location>
        <begin position="158"/>
        <end position="226"/>
    </location>
</feature>
<feature type="domain" description="BTB" evidence="1">
    <location>
        <begin position="435"/>
        <end position="504"/>
    </location>
</feature>
<dbReference type="KEGG" id="dpx:DAPPUDRAFT_101112"/>
<proteinExistence type="predicted"/>
<protein>
    <recommendedName>
        <fullName evidence="1">BTB domain-containing protein</fullName>
    </recommendedName>
</protein>
<sequence>MASEKTGTPKMIVPYEWILGNVGEEPMTIASKMISFRGEKVFRVGLKNHTKLPVLFLMAIDLGKIGMRVEDVKYGIQSSGIGPAKMTQMINDNIGNGGNLQLFTINLAEKVLGNCTLMFRICIEGTGYFGYSGYSYQLSDRLAKDQFWDALKNQQCLPDVEFVVMDKTFPAHRAILAARSHVFADEFKKKQPGKDGRHQIRIDDVEPSTVNKLLHFVYTGELMGTSSDEDLLKLAHHYQLKTLSVLCQIALEKIEAMQMASIMKCLNSNTEKLSTDDFITMPEKETEIFFDRTTPTFRCSLAFNKKETEQPTCVMKYQNDENICFAYNSNTEIHLTCFKHKRFGLKVEDIYCKHHEGCNQWFKMEPKKFPKNAELLHFAALSHCDVCLEVVSQRVYLYAGFDVKVVSTIGNYYFEMMDDKWLTDFWMAATNQKLTDVEIFVGTVKVMEAHRVILCARSPVLNADLNKISKTAEKSIVTFGAEFDVTIIKNFLSFLYTGSLKTTDSGQKLIRLATMYQVETLKNVCQLIVSASSPDVEELTICLI</sequence>
<dbReference type="InterPro" id="IPR011333">
    <property type="entry name" value="SKP1/BTB/POZ_sf"/>
</dbReference>